<comment type="caution">
    <text evidence="1">The sequence shown here is derived from an EMBL/GenBank/DDBJ whole genome shotgun (WGS) entry which is preliminary data.</text>
</comment>
<gene>
    <name evidence="1" type="ORF">LCGC14_1654080</name>
</gene>
<accession>A0A0F9HWS2</accession>
<evidence type="ECO:0000313" key="1">
    <source>
        <dbReference type="EMBL" id="KKM19592.1"/>
    </source>
</evidence>
<name>A0A0F9HWS2_9ZZZZ</name>
<dbReference type="AlphaFoldDB" id="A0A0F9HWS2"/>
<organism evidence="1">
    <name type="scientific">marine sediment metagenome</name>
    <dbReference type="NCBI Taxonomy" id="412755"/>
    <lineage>
        <taxon>unclassified sequences</taxon>
        <taxon>metagenomes</taxon>
        <taxon>ecological metagenomes</taxon>
    </lineage>
</organism>
<sequence>MANFNKWCYSTNITDHSTYSVGNKNDRTITKITLKEAIKNVIKIKKIRKDQPSKITEIQIINIETNKTIDPTINKPKKI</sequence>
<reference evidence="1" key="1">
    <citation type="journal article" date="2015" name="Nature">
        <title>Complex archaea that bridge the gap between prokaryotes and eukaryotes.</title>
        <authorList>
            <person name="Spang A."/>
            <person name="Saw J.H."/>
            <person name="Jorgensen S.L."/>
            <person name="Zaremba-Niedzwiedzka K."/>
            <person name="Martijn J."/>
            <person name="Lind A.E."/>
            <person name="van Eijk R."/>
            <person name="Schleper C."/>
            <person name="Guy L."/>
            <person name="Ettema T.J."/>
        </authorList>
    </citation>
    <scope>NUCLEOTIDE SEQUENCE</scope>
</reference>
<proteinExistence type="predicted"/>
<dbReference type="EMBL" id="LAZR01013952">
    <property type="protein sequence ID" value="KKM19592.1"/>
    <property type="molecule type" value="Genomic_DNA"/>
</dbReference>
<protein>
    <submittedName>
        <fullName evidence="1">Uncharacterized protein</fullName>
    </submittedName>
</protein>